<dbReference type="Pfam" id="PF00172">
    <property type="entry name" value="Zn_clus"/>
    <property type="match status" value="1"/>
</dbReference>
<accession>A0A4Q1BPK6</accession>
<protein>
    <recommendedName>
        <fullName evidence="4">Zn(2)-C6 fungal-type domain-containing protein</fullName>
    </recommendedName>
</protein>
<dbReference type="PANTHER" id="PTHR31001">
    <property type="entry name" value="UNCHARACTERIZED TRANSCRIPTIONAL REGULATORY PROTEIN"/>
    <property type="match status" value="1"/>
</dbReference>
<gene>
    <name evidence="5" type="ORF">M231_02902</name>
</gene>
<dbReference type="EMBL" id="SDIL01000026">
    <property type="protein sequence ID" value="RXK39845.1"/>
    <property type="molecule type" value="Genomic_DNA"/>
</dbReference>
<name>A0A4Q1BPK6_TREME</name>
<dbReference type="GO" id="GO:0008270">
    <property type="term" value="F:zinc ion binding"/>
    <property type="evidence" value="ECO:0007669"/>
    <property type="project" value="InterPro"/>
</dbReference>
<feature type="compositionally biased region" description="Polar residues" evidence="3">
    <location>
        <begin position="1"/>
        <end position="10"/>
    </location>
</feature>
<feature type="region of interest" description="Disordered" evidence="3">
    <location>
        <begin position="1"/>
        <end position="30"/>
    </location>
</feature>
<feature type="domain" description="Zn(2)-C6 fungal-type" evidence="4">
    <location>
        <begin position="32"/>
        <end position="63"/>
    </location>
</feature>
<proteinExistence type="predicted"/>
<dbReference type="Proteomes" id="UP000289152">
    <property type="component" value="Unassembled WGS sequence"/>
</dbReference>
<keyword evidence="6" id="KW-1185">Reference proteome</keyword>
<dbReference type="PROSITE" id="PS00463">
    <property type="entry name" value="ZN2_CY6_FUNGAL_1"/>
    <property type="match status" value="1"/>
</dbReference>
<feature type="region of interest" description="Disordered" evidence="3">
    <location>
        <begin position="94"/>
        <end position="132"/>
    </location>
</feature>
<dbReference type="InParanoid" id="A0A4Q1BPK6"/>
<dbReference type="SMART" id="SM00066">
    <property type="entry name" value="GAL4"/>
    <property type="match status" value="1"/>
</dbReference>
<comment type="subcellular location">
    <subcellularLocation>
        <location evidence="1">Nucleus</location>
    </subcellularLocation>
</comment>
<dbReference type="Gene3D" id="4.10.240.10">
    <property type="entry name" value="Zn(2)-C6 fungal-type DNA-binding domain"/>
    <property type="match status" value="1"/>
</dbReference>
<feature type="compositionally biased region" description="Basic and acidic residues" evidence="3">
    <location>
        <begin position="11"/>
        <end position="23"/>
    </location>
</feature>
<evidence type="ECO:0000256" key="3">
    <source>
        <dbReference type="SAM" id="MobiDB-lite"/>
    </source>
</evidence>
<feature type="compositionally biased region" description="Polar residues" evidence="3">
    <location>
        <begin position="107"/>
        <end position="126"/>
    </location>
</feature>
<feature type="region of interest" description="Disordered" evidence="3">
    <location>
        <begin position="156"/>
        <end position="176"/>
    </location>
</feature>
<dbReference type="GO" id="GO:0000981">
    <property type="term" value="F:DNA-binding transcription factor activity, RNA polymerase II-specific"/>
    <property type="evidence" value="ECO:0007669"/>
    <property type="project" value="InterPro"/>
</dbReference>
<evidence type="ECO:0000256" key="1">
    <source>
        <dbReference type="ARBA" id="ARBA00004123"/>
    </source>
</evidence>
<dbReference type="STRING" id="5217.A0A4Q1BPK6"/>
<evidence type="ECO:0000256" key="2">
    <source>
        <dbReference type="ARBA" id="ARBA00023242"/>
    </source>
</evidence>
<evidence type="ECO:0000313" key="5">
    <source>
        <dbReference type="EMBL" id="RXK39845.1"/>
    </source>
</evidence>
<dbReference type="InterPro" id="IPR001138">
    <property type="entry name" value="Zn2Cys6_DnaBD"/>
</dbReference>
<comment type="caution">
    <text evidence="5">The sequence shown here is derived from an EMBL/GenBank/DDBJ whole genome shotgun (WGS) entry which is preliminary data.</text>
</comment>
<evidence type="ECO:0000259" key="4">
    <source>
        <dbReference type="PROSITE" id="PS50048"/>
    </source>
</evidence>
<organism evidence="5 6">
    <name type="scientific">Tremella mesenterica</name>
    <name type="common">Jelly fungus</name>
    <dbReference type="NCBI Taxonomy" id="5217"/>
    <lineage>
        <taxon>Eukaryota</taxon>
        <taxon>Fungi</taxon>
        <taxon>Dikarya</taxon>
        <taxon>Basidiomycota</taxon>
        <taxon>Agaricomycotina</taxon>
        <taxon>Tremellomycetes</taxon>
        <taxon>Tremellales</taxon>
        <taxon>Tremellaceae</taxon>
        <taxon>Tremella</taxon>
    </lineage>
</organism>
<reference evidence="5 6" key="1">
    <citation type="submission" date="2016-06" db="EMBL/GenBank/DDBJ databases">
        <title>Evolution of pathogenesis and genome organization in the Tremellales.</title>
        <authorList>
            <person name="Cuomo C."/>
            <person name="Litvintseva A."/>
            <person name="Heitman J."/>
            <person name="Chen Y."/>
            <person name="Sun S."/>
            <person name="Springer D."/>
            <person name="Dromer F."/>
            <person name="Young S."/>
            <person name="Zeng Q."/>
            <person name="Chapman S."/>
            <person name="Gujja S."/>
            <person name="Saif S."/>
            <person name="Birren B."/>
        </authorList>
    </citation>
    <scope>NUCLEOTIDE SEQUENCE [LARGE SCALE GENOMIC DNA]</scope>
    <source>
        <strain evidence="5 6">ATCC 28783</strain>
    </source>
</reference>
<feature type="compositionally biased region" description="Low complexity" evidence="3">
    <location>
        <begin position="95"/>
        <end position="106"/>
    </location>
</feature>
<dbReference type="PROSITE" id="PS50048">
    <property type="entry name" value="ZN2_CY6_FUNGAL_2"/>
    <property type="match status" value="1"/>
</dbReference>
<dbReference type="SUPFAM" id="SSF57701">
    <property type="entry name" value="Zn2/Cys6 DNA-binding domain"/>
    <property type="match status" value="1"/>
</dbReference>
<sequence length="312" mass="35050">MHPTDSPFSSSDHDRESKHSEPRPKRKRPVLSCLECKHRKTKCDKLLPCSTCVSRGDPSACTYDDGTAPRPSMYVERDELEALRSRVEHLERVLSSSSQTQMTPQTLASVSSNTFQAESSTATTPPVSKHNGETDAMFSKLEMMYLQQKGANKPTFSMPEQRGWPSVLNPHPIPTRDKWKRNMKEALDSLPPRDVTEALIDHYLADFQVVSHHIHEVVFRHELGQFWELVDTNQAHLVDPAWLALLLSVTSATAHSLMEDTSAWPIDMTEDALGELADDLSEGLETALVCADWTNRPQMRVLFAIVVTMGLT</sequence>
<dbReference type="InterPro" id="IPR050613">
    <property type="entry name" value="Sec_Metabolite_Reg"/>
</dbReference>
<dbReference type="AlphaFoldDB" id="A0A4Q1BPK6"/>
<dbReference type="CDD" id="cd12148">
    <property type="entry name" value="fungal_TF_MHR"/>
    <property type="match status" value="1"/>
</dbReference>
<keyword evidence="2" id="KW-0539">Nucleus</keyword>
<dbReference type="GO" id="GO:0005634">
    <property type="term" value="C:nucleus"/>
    <property type="evidence" value="ECO:0007669"/>
    <property type="project" value="UniProtKB-SubCell"/>
</dbReference>
<dbReference type="InterPro" id="IPR036864">
    <property type="entry name" value="Zn2-C6_fun-type_DNA-bd_sf"/>
</dbReference>
<evidence type="ECO:0000313" key="6">
    <source>
        <dbReference type="Proteomes" id="UP000289152"/>
    </source>
</evidence>
<dbReference type="OrthoDB" id="2563380at2759"/>